<organism evidence="5 6">
    <name type="scientific">Psychromonas ingrahamii (strain DSM 17664 / CCUG 51855 / 37)</name>
    <dbReference type="NCBI Taxonomy" id="357804"/>
    <lineage>
        <taxon>Bacteria</taxon>
        <taxon>Pseudomonadati</taxon>
        <taxon>Pseudomonadota</taxon>
        <taxon>Gammaproteobacteria</taxon>
        <taxon>Alteromonadales</taxon>
        <taxon>Psychromonadaceae</taxon>
        <taxon>Psychromonas</taxon>
    </lineage>
</organism>
<dbReference type="AlphaFoldDB" id="A1SS64"/>
<feature type="domain" description="CusB-like beta-barrel" evidence="3">
    <location>
        <begin position="194"/>
        <end position="265"/>
    </location>
</feature>
<proteinExistence type="inferred from homology"/>
<dbReference type="STRING" id="357804.Ping_0472"/>
<name>A1SS64_PSYIN</name>
<dbReference type="GO" id="GO:1990281">
    <property type="term" value="C:efflux pump complex"/>
    <property type="evidence" value="ECO:0007669"/>
    <property type="project" value="TreeGrafter"/>
</dbReference>
<dbReference type="InterPro" id="IPR006143">
    <property type="entry name" value="RND_pump_MFP"/>
</dbReference>
<dbReference type="eggNOG" id="COG0845">
    <property type="taxonomic scope" value="Bacteria"/>
</dbReference>
<accession>A1SS64</accession>
<dbReference type="PANTHER" id="PTHR30469">
    <property type="entry name" value="MULTIDRUG RESISTANCE PROTEIN MDTA"/>
    <property type="match status" value="1"/>
</dbReference>
<dbReference type="Gene3D" id="2.40.50.100">
    <property type="match status" value="1"/>
</dbReference>
<dbReference type="OrthoDB" id="9806939at2"/>
<dbReference type="FunFam" id="2.40.420.20:FF:000007">
    <property type="entry name" value="HAE1 family efflux pump MFP component"/>
    <property type="match status" value="1"/>
</dbReference>
<dbReference type="InterPro" id="IPR058792">
    <property type="entry name" value="Beta-barrel_RND_2"/>
</dbReference>
<evidence type="ECO:0000256" key="1">
    <source>
        <dbReference type="ARBA" id="ARBA00009477"/>
    </source>
</evidence>
<comment type="similarity">
    <text evidence="1">Belongs to the membrane fusion protein (MFP) (TC 8.A.1) family.</text>
</comment>
<dbReference type="NCBIfam" id="TIGR01730">
    <property type="entry name" value="RND_mfp"/>
    <property type="match status" value="1"/>
</dbReference>
<dbReference type="PANTHER" id="PTHR30469:SF13">
    <property type="entry name" value="HAE1 FAMILY EFFLUX PUMP MFP COMPONENT"/>
    <property type="match status" value="1"/>
</dbReference>
<evidence type="ECO:0000313" key="6">
    <source>
        <dbReference type="Proteomes" id="UP000000639"/>
    </source>
</evidence>
<evidence type="ECO:0000259" key="4">
    <source>
        <dbReference type="Pfam" id="PF25989"/>
    </source>
</evidence>
<dbReference type="RefSeq" id="WP_011768888.1">
    <property type="nucleotide sequence ID" value="NC_008709.1"/>
</dbReference>
<dbReference type="Gene3D" id="1.10.287.470">
    <property type="entry name" value="Helix hairpin bin"/>
    <property type="match status" value="1"/>
</dbReference>
<evidence type="ECO:0000259" key="3">
    <source>
        <dbReference type="Pfam" id="PF25954"/>
    </source>
</evidence>
<dbReference type="FunFam" id="2.40.30.170:FF:000010">
    <property type="entry name" value="Efflux RND transporter periplasmic adaptor subunit"/>
    <property type="match status" value="1"/>
</dbReference>
<dbReference type="Pfam" id="PF25989">
    <property type="entry name" value="YknX_C"/>
    <property type="match status" value="1"/>
</dbReference>
<feature type="domain" description="Multidrug resistance protein MdtA-like barrel-sandwich hybrid" evidence="2">
    <location>
        <begin position="61"/>
        <end position="182"/>
    </location>
</feature>
<dbReference type="SUPFAM" id="SSF111369">
    <property type="entry name" value="HlyD-like secretion proteins"/>
    <property type="match status" value="1"/>
</dbReference>
<dbReference type="InterPro" id="IPR058637">
    <property type="entry name" value="YknX-like_C"/>
</dbReference>
<evidence type="ECO:0000313" key="5">
    <source>
        <dbReference type="EMBL" id="ABM02329.1"/>
    </source>
</evidence>
<dbReference type="GO" id="GO:0015562">
    <property type="term" value="F:efflux transmembrane transporter activity"/>
    <property type="evidence" value="ECO:0007669"/>
    <property type="project" value="TreeGrafter"/>
</dbReference>
<dbReference type="Pfam" id="PF25954">
    <property type="entry name" value="Beta-barrel_RND_2"/>
    <property type="match status" value="1"/>
</dbReference>
<protein>
    <submittedName>
        <fullName evidence="5">Secretion protein HlyD</fullName>
    </submittedName>
</protein>
<keyword evidence="6" id="KW-1185">Reference proteome</keyword>
<dbReference type="InterPro" id="IPR058625">
    <property type="entry name" value="MdtA-like_BSH"/>
</dbReference>
<dbReference type="KEGG" id="pin:Ping_0472"/>
<dbReference type="Pfam" id="PF25917">
    <property type="entry name" value="BSH_RND"/>
    <property type="match status" value="1"/>
</dbReference>
<evidence type="ECO:0000259" key="2">
    <source>
        <dbReference type="Pfam" id="PF25917"/>
    </source>
</evidence>
<dbReference type="Gene3D" id="2.40.420.20">
    <property type="match status" value="1"/>
</dbReference>
<dbReference type="Gene3D" id="2.40.30.170">
    <property type="match status" value="1"/>
</dbReference>
<reference evidence="5 6" key="1">
    <citation type="submission" date="2007-01" db="EMBL/GenBank/DDBJ databases">
        <title>Complete sequence of Psychromonas ingrahamii 37.</title>
        <authorList>
            <consortium name="US DOE Joint Genome Institute"/>
            <person name="Copeland A."/>
            <person name="Lucas S."/>
            <person name="Lapidus A."/>
            <person name="Barry K."/>
            <person name="Detter J.C."/>
            <person name="Glavina del Rio T."/>
            <person name="Hammon N."/>
            <person name="Israni S."/>
            <person name="Dalin E."/>
            <person name="Tice H."/>
            <person name="Pitluck S."/>
            <person name="Thompson L.S."/>
            <person name="Brettin T."/>
            <person name="Bruce D."/>
            <person name="Han C."/>
            <person name="Tapia R."/>
            <person name="Schmutz J."/>
            <person name="Larimer F."/>
            <person name="Land M."/>
            <person name="Hauser L."/>
            <person name="Kyrpides N."/>
            <person name="Ivanova N."/>
            <person name="Staley J."/>
            <person name="Richardson P."/>
        </authorList>
    </citation>
    <scope>NUCLEOTIDE SEQUENCE [LARGE SCALE GENOMIC DNA]</scope>
    <source>
        <strain evidence="5 6">37</strain>
    </source>
</reference>
<feature type="domain" description="YknX-like C-terminal permuted SH3-like" evidence="4">
    <location>
        <begin position="274"/>
        <end position="340"/>
    </location>
</feature>
<sequence length="359" mass="39473">MNKQILRAALITIITIGTSYHSLLSAQEREMPAVSVYTESVAYHQVAQSLSLIGKLQSDQSVNVATEVDGKVKSINVQANQQVKTGQLLFQLDDTKAQAAMLEAQAYFFDEQRKLREFTKLVKSNAITQTAVEGQIASVDIARARLKAAQAEVDRHALSAPFAGTIGLIDFSLGKMVGTGSELMTLDNLTQMTLDLQVPERYLSMLSKGMPVSATSRSWPETIFNGQLTATNSRINPDTLNLRVRVLFNNPDNKLKPGMMMSAKIVFPAINAPVIPVQALEYSGTKRYVYIVNKQGMASRQEVILGARIKNQILIEKGVKIGDKIVVQGLVNMRDGLKVEDLSSIEKPDESSKKMQESK</sequence>
<dbReference type="EMBL" id="CP000510">
    <property type="protein sequence ID" value="ABM02329.1"/>
    <property type="molecule type" value="Genomic_DNA"/>
</dbReference>
<dbReference type="Proteomes" id="UP000000639">
    <property type="component" value="Chromosome"/>
</dbReference>
<dbReference type="HOGENOM" id="CLU_018816_1_2_6"/>
<gene>
    <name evidence="5" type="primary">hlyD</name>
    <name evidence="5" type="ordered locus">Ping_0472</name>
</gene>